<dbReference type="STRING" id="159087.Daro_2341"/>
<dbReference type="PANTHER" id="PTHR12901">
    <property type="entry name" value="SPERM PROTEIN HOMOLOG"/>
    <property type="match status" value="1"/>
</dbReference>
<feature type="domain" description="Coenzyme Q-binding protein COQ10 START" evidence="2">
    <location>
        <begin position="10"/>
        <end position="134"/>
    </location>
</feature>
<accession>Q47DK4</accession>
<evidence type="ECO:0000256" key="1">
    <source>
        <dbReference type="ARBA" id="ARBA00008918"/>
    </source>
</evidence>
<dbReference type="OrthoDB" id="9804759at2"/>
<sequence>MALVEKTVLIEQSAERMFELVDRCEDYPVFLPWCSHTEVKFRDASRTVATLHINYHSVKSCFTTENDKEYPRLMKIRLVDGPFRRLEGSWHFKALAENACKIEFQLHYEFSSKLFEKVIGPVFSHIANTFVDAFVRRAAQVYGVSHG</sequence>
<dbReference type="Gene3D" id="3.30.530.20">
    <property type="match status" value="1"/>
</dbReference>
<evidence type="ECO:0000259" key="2">
    <source>
        <dbReference type="Pfam" id="PF03364"/>
    </source>
</evidence>
<dbReference type="GO" id="GO:0045333">
    <property type="term" value="P:cellular respiration"/>
    <property type="evidence" value="ECO:0007669"/>
    <property type="project" value="InterPro"/>
</dbReference>
<protein>
    <submittedName>
        <fullName evidence="3">Cyclase/dehydrase</fullName>
    </submittedName>
</protein>
<dbReference type="eggNOG" id="COG2867">
    <property type="taxonomic scope" value="Bacteria"/>
</dbReference>
<dbReference type="GO" id="GO:0048039">
    <property type="term" value="F:ubiquinone binding"/>
    <property type="evidence" value="ECO:0007669"/>
    <property type="project" value="InterPro"/>
</dbReference>
<dbReference type="InterPro" id="IPR023393">
    <property type="entry name" value="START-like_dom_sf"/>
</dbReference>
<dbReference type="CDD" id="cd07813">
    <property type="entry name" value="COQ10p_like"/>
    <property type="match status" value="1"/>
</dbReference>
<dbReference type="HOGENOM" id="CLU_079653_3_1_4"/>
<gene>
    <name evidence="3" type="ordered locus">Daro_2341</name>
</gene>
<dbReference type="SUPFAM" id="SSF55961">
    <property type="entry name" value="Bet v1-like"/>
    <property type="match status" value="1"/>
</dbReference>
<reference evidence="3" key="1">
    <citation type="submission" date="2005-08" db="EMBL/GenBank/DDBJ databases">
        <title>Complete sequence of Dechloromonas aromatica RCB.</title>
        <authorList>
            <person name="Salinero K.K."/>
            <person name="Copeland A."/>
            <person name="Lucas S."/>
            <person name="Lapidus A."/>
            <person name="Barry K."/>
            <person name="Detter J.C."/>
            <person name="Glavina T."/>
            <person name="Hammon N."/>
            <person name="Israni S."/>
            <person name="Pitluck S."/>
            <person name="Di Bartolo G."/>
            <person name="Trong S."/>
            <person name="Schmutz J."/>
            <person name="Larimer F."/>
            <person name="Land M."/>
            <person name="Ivanova N."/>
            <person name="Richardson P."/>
        </authorList>
    </citation>
    <scope>NUCLEOTIDE SEQUENCE</scope>
    <source>
        <strain evidence="3">RCB</strain>
    </source>
</reference>
<dbReference type="InterPro" id="IPR005031">
    <property type="entry name" value="COQ10_START"/>
</dbReference>
<organism evidence="3">
    <name type="scientific">Dechloromonas aromatica (strain RCB)</name>
    <dbReference type="NCBI Taxonomy" id="159087"/>
    <lineage>
        <taxon>Bacteria</taxon>
        <taxon>Pseudomonadati</taxon>
        <taxon>Pseudomonadota</taxon>
        <taxon>Betaproteobacteria</taxon>
        <taxon>Rhodocyclales</taxon>
        <taxon>Azonexaceae</taxon>
        <taxon>Dechloromonas</taxon>
    </lineage>
</organism>
<dbReference type="KEGG" id="dar:Daro_2341"/>
<dbReference type="EMBL" id="CP000089">
    <property type="protein sequence ID" value="AAZ47077.1"/>
    <property type="molecule type" value="Genomic_DNA"/>
</dbReference>
<proteinExistence type="inferred from homology"/>
<dbReference type="Pfam" id="PF03364">
    <property type="entry name" value="Polyketide_cyc"/>
    <property type="match status" value="1"/>
</dbReference>
<comment type="similarity">
    <text evidence="1">Belongs to the ribosome association toxin RatA family.</text>
</comment>
<dbReference type="PANTHER" id="PTHR12901:SF10">
    <property type="entry name" value="COENZYME Q-BINDING PROTEIN COQ10, MITOCHONDRIAL"/>
    <property type="match status" value="1"/>
</dbReference>
<dbReference type="InterPro" id="IPR044996">
    <property type="entry name" value="COQ10-like"/>
</dbReference>
<name>Q47DK4_DECAR</name>
<dbReference type="AlphaFoldDB" id="Q47DK4"/>
<evidence type="ECO:0000313" key="3">
    <source>
        <dbReference type="EMBL" id="AAZ47077.1"/>
    </source>
</evidence>